<dbReference type="GO" id="GO:0003954">
    <property type="term" value="F:NADH dehydrogenase activity"/>
    <property type="evidence" value="ECO:0007669"/>
    <property type="project" value="TreeGrafter"/>
</dbReference>
<dbReference type="OrthoDB" id="50137at2157"/>
<evidence type="ECO:0000313" key="3">
    <source>
        <dbReference type="Proteomes" id="UP000198535"/>
    </source>
</evidence>
<dbReference type="SUPFAM" id="SSF53706">
    <property type="entry name" value="Formate dehydrogenase/DMSO reductase, domains 1-3"/>
    <property type="match status" value="1"/>
</dbReference>
<gene>
    <name evidence="2" type="ORF">SAMN04488696_1583</name>
</gene>
<evidence type="ECO:0000313" key="2">
    <source>
        <dbReference type="EMBL" id="SFM55724.1"/>
    </source>
</evidence>
<proteinExistence type="predicted"/>
<dbReference type="GO" id="GO:0018493">
    <property type="term" value="F:formylmethanofuran dehydrogenase activity"/>
    <property type="evidence" value="ECO:0007669"/>
    <property type="project" value="InterPro"/>
</dbReference>
<dbReference type="PIRSF" id="PIRSF005646">
    <property type="entry name" value="FwdB"/>
    <property type="match status" value="1"/>
</dbReference>
<keyword evidence="3" id="KW-1185">Reference proteome</keyword>
<dbReference type="InterPro" id="IPR050123">
    <property type="entry name" value="Prok_molybdopt-oxidoreductase"/>
</dbReference>
<dbReference type="PANTHER" id="PTHR43105:SF14">
    <property type="entry name" value="FORMATE DEHYDROGENASE H"/>
    <property type="match status" value="1"/>
</dbReference>
<dbReference type="GO" id="GO:0016020">
    <property type="term" value="C:membrane"/>
    <property type="evidence" value="ECO:0007669"/>
    <property type="project" value="TreeGrafter"/>
</dbReference>
<dbReference type="GO" id="GO:0015948">
    <property type="term" value="P:methanogenesis"/>
    <property type="evidence" value="ECO:0007669"/>
    <property type="project" value="InterPro"/>
</dbReference>
<dbReference type="STRING" id="487685.SAMN04488696_1583"/>
<organism evidence="2 3">
    <name type="scientific">Methanolobus profundi</name>
    <dbReference type="NCBI Taxonomy" id="487685"/>
    <lineage>
        <taxon>Archaea</taxon>
        <taxon>Methanobacteriati</taxon>
        <taxon>Methanobacteriota</taxon>
        <taxon>Stenosarchaea group</taxon>
        <taxon>Methanomicrobia</taxon>
        <taxon>Methanosarcinales</taxon>
        <taxon>Methanosarcinaceae</taxon>
        <taxon>Methanolobus</taxon>
    </lineage>
</organism>
<dbReference type="Proteomes" id="UP000198535">
    <property type="component" value="Unassembled WGS sequence"/>
</dbReference>
<dbReference type="AlphaFoldDB" id="A0A1I4RUG9"/>
<dbReference type="Gene3D" id="3.40.228.10">
    <property type="entry name" value="Dimethylsulfoxide Reductase, domain 2"/>
    <property type="match status" value="1"/>
</dbReference>
<protein>
    <submittedName>
        <fullName evidence="2">Formylmethanofuran dehydrogenase, subunit B</fullName>
    </submittedName>
</protein>
<keyword evidence="1" id="KW-0560">Oxidoreductase</keyword>
<dbReference type="NCBIfam" id="TIGR03129">
    <property type="entry name" value="one_C_dehyd_B"/>
    <property type="match status" value="1"/>
</dbReference>
<dbReference type="EMBL" id="FOUJ01000003">
    <property type="protein sequence ID" value="SFM55724.1"/>
    <property type="molecule type" value="Genomic_DNA"/>
</dbReference>
<dbReference type="PANTHER" id="PTHR43105">
    <property type="entry name" value="RESPIRATORY NITRATE REDUCTASE"/>
    <property type="match status" value="1"/>
</dbReference>
<sequence length="416" mass="45475">MSEYYVCTGCALLCDDIEVDIEGNKVATVHAACRKGVARMKGCSDPMECTVDGEKAEVDTAISKAAEILSDAKNPLIFGHGNSSSEAQKRSIALAKKTGAYIDDTSSFCQGPIVEAILQDKIKTCTLDDVRHKADVIIFWGADPSNSHPRHLSRYSYFPRGKERQRGWEEDRTAITIDVRKSDTAVISGDNRFYQIPMGGDAEFMDALVSALSGKVPKTSYGFDVKRILELSGVLKKAKFGVICVGLGLVYSLEELEPLFKLMNKLNEVSDFNLIPMVGQYNMRGFNHDLFEETGYINRVKFNPETGEAEHGAEQSVVEALRNRSVDAALIIGSDPLSSLPLSVSRYLAEIPLITIDPCQNLTATRSTVTIPCALGGVEAGGTAIRMDGVEIEMKKIVDTDKLSDEEILTRITEAI</sequence>
<accession>A0A1I4RUG9</accession>
<dbReference type="CDD" id="cd02761">
    <property type="entry name" value="MopB_FmdB-FwdB"/>
    <property type="match status" value="1"/>
</dbReference>
<evidence type="ECO:0000256" key="1">
    <source>
        <dbReference type="ARBA" id="ARBA00023002"/>
    </source>
</evidence>
<dbReference type="InterPro" id="IPR016457">
    <property type="entry name" value="Formylmethanofuran_DH_bsu"/>
</dbReference>
<name>A0A1I4RUG9_9EURY</name>
<dbReference type="GO" id="GO:0022904">
    <property type="term" value="P:respiratory electron transport chain"/>
    <property type="evidence" value="ECO:0007669"/>
    <property type="project" value="TreeGrafter"/>
</dbReference>
<reference evidence="3" key="1">
    <citation type="submission" date="2016-10" db="EMBL/GenBank/DDBJ databases">
        <authorList>
            <person name="Varghese N."/>
            <person name="Submissions S."/>
        </authorList>
    </citation>
    <scope>NUCLEOTIDE SEQUENCE [LARGE SCALE GENOMIC DNA]</scope>
    <source>
        <strain evidence="3">Mob M</strain>
    </source>
</reference>
<dbReference type="RefSeq" id="WP_091935805.1">
    <property type="nucleotide sequence ID" value="NZ_FOUJ01000003.1"/>
</dbReference>